<name>A0A953LAB9_9BACT</name>
<gene>
    <name evidence="2" type="ORF">KUV50_10395</name>
</gene>
<dbReference type="AlphaFoldDB" id="A0A953LAB9"/>
<dbReference type="Pfam" id="PF23500">
    <property type="entry name" value="DUF7133"/>
    <property type="match status" value="1"/>
</dbReference>
<sequence>MKKTGHKQMLEKGNINNFSDISSQIANNCRNPHSGGFNRRPIKWAYTINSFIHNRNFTLYRIKSWSSNLMVVLTLLTVLCSTGCNSNEPSESSPSTSYLVEDIPLPDGLTAEVGGMDFLPNGNLIVCFHRGEVMTYNPATKEWSLFAMGLHDPLGLHVVSDSEILIMQQPELTRLKDTDGDGVADLYETVSDEFGLSGNYHEFNYGPVKDKAGNLYFALNTASSGGEIKDIVRGPVNLLGRDGEDGQRQMYSVVPYRGWMMKLHPDGELIPYASGLRSPNGLGFDGEGNLFVADNQGDWVSTSTLYHIQENHFYGHPASLVWKDDWPARNPFDEPIEKLNSMRTVAAVLFPQGIMANSPSEPLCDLTGGKFGPFEGQLFVGEMNRDRIVRVMLEKVNGKFQGACVPFIDHQGLRMGNNRLAFGPDGDLWVGQTEHGWAGAMGIQRIRFTGKTPFDIHTMNLTKDGFDLTFTQPITKDALDSTTFHLRHYYYDYYKKDLSEPVDKSIQIDVQEVPVSDLLLSKDKMKVSMKIDELKPGYIYELKLENLKSNQGIALENTLICYTLNELK</sequence>
<keyword evidence="3" id="KW-1185">Reference proteome</keyword>
<dbReference type="PANTHER" id="PTHR33546:SF1">
    <property type="entry name" value="LARGE, MULTIFUNCTIONAL SECRETED PROTEIN"/>
    <property type="match status" value="1"/>
</dbReference>
<protein>
    <recommendedName>
        <fullName evidence="1">DUF7133 domain-containing protein</fullName>
    </recommendedName>
</protein>
<dbReference type="InterPro" id="IPR055557">
    <property type="entry name" value="DUF7133"/>
</dbReference>
<evidence type="ECO:0000313" key="3">
    <source>
        <dbReference type="Proteomes" id="UP000753961"/>
    </source>
</evidence>
<reference evidence="2" key="1">
    <citation type="submission" date="2021-06" db="EMBL/GenBank/DDBJ databases">
        <title>44 bacteria genomes isolated from Dapeng, Shenzhen.</title>
        <authorList>
            <person name="Zheng W."/>
            <person name="Yu S."/>
            <person name="Huang Y."/>
        </authorList>
    </citation>
    <scope>NUCLEOTIDE SEQUENCE</scope>
    <source>
        <strain evidence="2">DP5N28-2</strain>
    </source>
</reference>
<feature type="domain" description="DUF7133" evidence="1">
    <location>
        <begin position="143"/>
        <end position="430"/>
    </location>
</feature>
<accession>A0A953LAB9</accession>
<dbReference type="Proteomes" id="UP000753961">
    <property type="component" value="Unassembled WGS sequence"/>
</dbReference>
<dbReference type="RefSeq" id="WP_222580082.1">
    <property type="nucleotide sequence ID" value="NZ_JAHVHU010000009.1"/>
</dbReference>
<dbReference type="Gene3D" id="2.120.10.30">
    <property type="entry name" value="TolB, C-terminal domain"/>
    <property type="match status" value="1"/>
</dbReference>
<dbReference type="SUPFAM" id="SSF50952">
    <property type="entry name" value="Soluble quinoprotein glucose dehydrogenase"/>
    <property type="match status" value="1"/>
</dbReference>
<organism evidence="2 3">
    <name type="scientific">Membranihabitans marinus</name>
    <dbReference type="NCBI Taxonomy" id="1227546"/>
    <lineage>
        <taxon>Bacteria</taxon>
        <taxon>Pseudomonadati</taxon>
        <taxon>Bacteroidota</taxon>
        <taxon>Saprospiria</taxon>
        <taxon>Saprospirales</taxon>
        <taxon>Saprospiraceae</taxon>
        <taxon>Membranihabitans</taxon>
    </lineage>
</organism>
<dbReference type="InterPro" id="IPR011042">
    <property type="entry name" value="6-blade_b-propeller_TolB-like"/>
</dbReference>
<dbReference type="PANTHER" id="PTHR33546">
    <property type="entry name" value="LARGE, MULTIFUNCTIONAL SECRETED PROTEIN-RELATED"/>
    <property type="match status" value="1"/>
</dbReference>
<dbReference type="InterPro" id="IPR011041">
    <property type="entry name" value="Quinoprot_gluc/sorb_DH_b-prop"/>
</dbReference>
<proteinExistence type="predicted"/>
<comment type="caution">
    <text evidence="2">The sequence shown here is derived from an EMBL/GenBank/DDBJ whole genome shotgun (WGS) entry which is preliminary data.</text>
</comment>
<dbReference type="EMBL" id="JAHVHU010000009">
    <property type="protein sequence ID" value="MBY5958543.1"/>
    <property type="molecule type" value="Genomic_DNA"/>
</dbReference>
<evidence type="ECO:0000313" key="2">
    <source>
        <dbReference type="EMBL" id="MBY5958543.1"/>
    </source>
</evidence>
<evidence type="ECO:0000259" key="1">
    <source>
        <dbReference type="Pfam" id="PF23500"/>
    </source>
</evidence>